<dbReference type="RefSeq" id="WP_023972059.1">
    <property type="nucleotide sequence ID" value="NZ_CP019174.1"/>
</dbReference>
<dbReference type="InterPro" id="IPR010982">
    <property type="entry name" value="Lambda_DNA-bd_dom_sf"/>
</dbReference>
<dbReference type="InterPro" id="IPR015927">
    <property type="entry name" value="Peptidase_S24_S26A/B/C"/>
</dbReference>
<evidence type="ECO:0000313" key="6">
    <source>
        <dbReference type="Proteomes" id="UP000307596"/>
    </source>
</evidence>
<dbReference type="Pfam" id="PF00717">
    <property type="entry name" value="Peptidase_S24"/>
    <property type="match status" value="1"/>
</dbReference>
<dbReference type="AlphaFoldDB" id="A0A5C5HF54"/>
<dbReference type="InterPro" id="IPR039418">
    <property type="entry name" value="LexA-like"/>
</dbReference>
<dbReference type="PANTHER" id="PTHR40661">
    <property type="match status" value="1"/>
</dbReference>
<keyword evidence="1" id="KW-0805">Transcription regulation</keyword>
<dbReference type="SUPFAM" id="SSF51306">
    <property type="entry name" value="LexA/Signal peptidase"/>
    <property type="match status" value="1"/>
</dbReference>
<dbReference type="PANTHER" id="PTHR40661:SF3">
    <property type="entry name" value="FELS-1 PROPHAGE TRANSCRIPTIONAL REGULATOR"/>
    <property type="match status" value="1"/>
</dbReference>
<evidence type="ECO:0000313" key="5">
    <source>
        <dbReference type="EMBL" id="TRK42438.1"/>
    </source>
</evidence>
<dbReference type="CDD" id="cd00093">
    <property type="entry name" value="HTH_XRE"/>
    <property type="match status" value="1"/>
</dbReference>
<reference evidence="5 6" key="1">
    <citation type="journal article" date="2019" name="Appl. Environ. Microbiol.">
        <title>Clinically Unreported Salmonellosis Outbreak Detected via Comparative Genomic Analysis of Municipal Wastewater Salmonella Isolates.</title>
        <authorList>
            <person name="Diemert S."/>
            <person name="Yan T."/>
        </authorList>
    </citation>
    <scope>NUCLEOTIDE SEQUENCE [LARGE SCALE GENOMIC DNA]</scope>
    <source>
        <strain evidence="5 6">HIY0008</strain>
    </source>
</reference>
<keyword evidence="3" id="KW-0804">Transcription</keyword>
<name>A0A5C5HF54_SALET</name>
<dbReference type="InterPro" id="IPR036286">
    <property type="entry name" value="LexA/Signal_pep-like_sf"/>
</dbReference>
<evidence type="ECO:0000256" key="1">
    <source>
        <dbReference type="ARBA" id="ARBA00023015"/>
    </source>
</evidence>
<dbReference type="PROSITE" id="PS50943">
    <property type="entry name" value="HTH_CROC1"/>
    <property type="match status" value="1"/>
</dbReference>
<dbReference type="InterPro" id="IPR001387">
    <property type="entry name" value="Cro/C1-type_HTH"/>
</dbReference>
<evidence type="ECO:0000259" key="4">
    <source>
        <dbReference type="PROSITE" id="PS50943"/>
    </source>
</evidence>
<sequence>MSFDDSFSKRVAIARNSIGLTQSELAKKVGVVPRQIAAYEGGEAKPREKALQNLAAALGTTTEWLTQGKGNGPDVSSVKRTVTVREIPVLTHVQARFESLDELLKTAAIKDFIPAPPEANEYCFAVEINGDSMSSGEGISFPPGTIVTFDSSLEAVSGDFVMCVLNDDSEAAFKQLILDQRQIYLKPLNPLYPMFQPDFIEVVGVAIHSQFRIKRDKLISPMPHSEVEKLVEEAHRVSQDFWSNAKFDQNTPFDERLKRLDEIAERLEKFANYSLSQGRYKDSIDKD</sequence>
<dbReference type="GO" id="GO:0003677">
    <property type="term" value="F:DNA binding"/>
    <property type="evidence" value="ECO:0007669"/>
    <property type="project" value="UniProtKB-KW"/>
</dbReference>
<dbReference type="Gene3D" id="2.10.109.10">
    <property type="entry name" value="Umud Fragment, subunit A"/>
    <property type="match status" value="1"/>
</dbReference>
<protein>
    <submittedName>
        <fullName evidence="5">Helix-turn-helix domain-containing protein</fullName>
    </submittedName>
</protein>
<dbReference type="Pfam" id="PF01381">
    <property type="entry name" value="HTH_3"/>
    <property type="match status" value="1"/>
</dbReference>
<comment type="caution">
    <text evidence="5">The sequence shown here is derived from an EMBL/GenBank/DDBJ whole genome shotgun (WGS) entry which is preliminary data.</text>
</comment>
<dbReference type="SMART" id="SM00530">
    <property type="entry name" value="HTH_XRE"/>
    <property type="match status" value="1"/>
</dbReference>
<dbReference type="CDD" id="cd06529">
    <property type="entry name" value="S24_LexA-like"/>
    <property type="match status" value="1"/>
</dbReference>
<organism evidence="5 6">
    <name type="scientific">Salmonella enterica subsp. enterica serovar Give</name>
    <dbReference type="NCBI Taxonomy" id="46626"/>
    <lineage>
        <taxon>Bacteria</taxon>
        <taxon>Pseudomonadati</taxon>
        <taxon>Pseudomonadota</taxon>
        <taxon>Gammaproteobacteria</taxon>
        <taxon>Enterobacterales</taxon>
        <taxon>Enterobacteriaceae</taxon>
        <taxon>Salmonella</taxon>
    </lineage>
</organism>
<dbReference type="Proteomes" id="UP000307596">
    <property type="component" value="Unassembled WGS sequence"/>
</dbReference>
<feature type="domain" description="HTH cro/C1-type" evidence="4">
    <location>
        <begin position="11"/>
        <end position="65"/>
    </location>
</feature>
<dbReference type="EMBL" id="VDEI02000004">
    <property type="protein sequence ID" value="TRK42438.1"/>
    <property type="molecule type" value="Genomic_DNA"/>
</dbReference>
<evidence type="ECO:0000256" key="2">
    <source>
        <dbReference type="ARBA" id="ARBA00023125"/>
    </source>
</evidence>
<dbReference type="Gene3D" id="1.10.260.40">
    <property type="entry name" value="lambda repressor-like DNA-binding domains"/>
    <property type="match status" value="1"/>
</dbReference>
<proteinExistence type="predicted"/>
<accession>A0A5C5HF54</accession>
<evidence type="ECO:0000256" key="3">
    <source>
        <dbReference type="ARBA" id="ARBA00023163"/>
    </source>
</evidence>
<gene>
    <name evidence="5" type="ORF">FG567_014055</name>
</gene>
<dbReference type="SUPFAM" id="SSF47413">
    <property type="entry name" value="lambda repressor-like DNA-binding domains"/>
    <property type="match status" value="1"/>
</dbReference>
<keyword evidence="2" id="KW-0238">DNA-binding</keyword>